<accession>A0A382L6A4</accession>
<organism evidence="6">
    <name type="scientific">marine metagenome</name>
    <dbReference type="NCBI Taxonomy" id="408172"/>
    <lineage>
        <taxon>unclassified sequences</taxon>
        <taxon>metagenomes</taxon>
        <taxon>ecological metagenomes</taxon>
    </lineage>
</organism>
<sequence length="54" mass="6160">LIPNGHFVVKVFQGEGFDAYVQIVRQTFKKVVITKPKASRPRSKEVYLLASQLK</sequence>
<dbReference type="InterPro" id="IPR029063">
    <property type="entry name" value="SAM-dependent_MTases_sf"/>
</dbReference>
<dbReference type="InterPro" id="IPR050082">
    <property type="entry name" value="RNA_methyltr_RlmE"/>
</dbReference>
<dbReference type="AlphaFoldDB" id="A0A382L6A4"/>
<evidence type="ECO:0000256" key="1">
    <source>
        <dbReference type="ARBA" id="ARBA00022552"/>
    </source>
</evidence>
<proteinExistence type="predicted"/>
<keyword evidence="4" id="KW-0949">S-adenosyl-L-methionine</keyword>
<protein>
    <recommendedName>
        <fullName evidence="5">Mononegavirus-type SAM-dependent 2'-O-MTase domain-containing protein</fullName>
    </recommendedName>
</protein>
<dbReference type="PANTHER" id="PTHR10920">
    <property type="entry name" value="RIBOSOMAL RNA METHYLTRANSFERASE"/>
    <property type="match status" value="1"/>
</dbReference>
<feature type="domain" description="Mononegavirus-type SAM-dependent 2'-O-MTase" evidence="5">
    <location>
        <begin position="1"/>
        <end position="49"/>
    </location>
</feature>
<dbReference type="SUPFAM" id="SSF53335">
    <property type="entry name" value="S-adenosyl-L-methionine-dependent methyltransferases"/>
    <property type="match status" value="1"/>
</dbReference>
<dbReference type="PROSITE" id="PS51590">
    <property type="entry name" value="SAM_MT_MNV_L"/>
    <property type="match status" value="1"/>
</dbReference>
<dbReference type="GO" id="GO:0008650">
    <property type="term" value="F:rRNA (uridine-2'-O-)-methyltransferase activity"/>
    <property type="evidence" value="ECO:0007669"/>
    <property type="project" value="TreeGrafter"/>
</dbReference>
<dbReference type="InterPro" id="IPR025786">
    <property type="entry name" value="Mononega_L_MeTrfase"/>
</dbReference>
<dbReference type="EMBL" id="UINC01085176">
    <property type="protein sequence ID" value="SVC32478.1"/>
    <property type="molecule type" value="Genomic_DNA"/>
</dbReference>
<dbReference type="InterPro" id="IPR002877">
    <property type="entry name" value="RNA_MeTrfase_FtsJ_dom"/>
</dbReference>
<evidence type="ECO:0000313" key="6">
    <source>
        <dbReference type="EMBL" id="SVC32478.1"/>
    </source>
</evidence>
<evidence type="ECO:0000256" key="4">
    <source>
        <dbReference type="ARBA" id="ARBA00022691"/>
    </source>
</evidence>
<gene>
    <name evidence="6" type="ORF">METZ01_LOCUS285332</name>
</gene>
<keyword evidence="2" id="KW-0489">Methyltransferase</keyword>
<evidence type="ECO:0000256" key="3">
    <source>
        <dbReference type="ARBA" id="ARBA00022679"/>
    </source>
</evidence>
<keyword evidence="1" id="KW-0698">rRNA processing</keyword>
<evidence type="ECO:0000256" key="2">
    <source>
        <dbReference type="ARBA" id="ARBA00022603"/>
    </source>
</evidence>
<dbReference type="Pfam" id="PF01728">
    <property type="entry name" value="FtsJ"/>
    <property type="match status" value="1"/>
</dbReference>
<evidence type="ECO:0000259" key="5">
    <source>
        <dbReference type="PROSITE" id="PS51590"/>
    </source>
</evidence>
<keyword evidence="3" id="KW-0808">Transferase</keyword>
<feature type="non-terminal residue" evidence="6">
    <location>
        <position position="1"/>
    </location>
</feature>
<dbReference type="PANTHER" id="PTHR10920:SF18">
    <property type="entry name" value="RRNA METHYLTRANSFERASE 2, MITOCHONDRIAL"/>
    <property type="match status" value="1"/>
</dbReference>
<dbReference type="Gene3D" id="3.40.50.150">
    <property type="entry name" value="Vaccinia Virus protein VP39"/>
    <property type="match status" value="1"/>
</dbReference>
<reference evidence="6" key="1">
    <citation type="submission" date="2018-05" db="EMBL/GenBank/DDBJ databases">
        <authorList>
            <person name="Lanie J.A."/>
            <person name="Ng W.-L."/>
            <person name="Kazmierczak K.M."/>
            <person name="Andrzejewski T.M."/>
            <person name="Davidsen T.M."/>
            <person name="Wayne K.J."/>
            <person name="Tettelin H."/>
            <person name="Glass J.I."/>
            <person name="Rusch D."/>
            <person name="Podicherti R."/>
            <person name="Tsui H.-C.T."/>
            <person name="Winkler M.E."/>
        </authorList>
    </citation>
    <scope>NUCLEOTIDE SEQUENCE</scope>
</reference>
<name>A0A382L6A4_9ZZZZ</name>